<organism evidence="2 3">
    <name type="scientific">Mucilaginibacter terrigena</name>
    <dbReference type="NCBI Taxonomy" id="2492395"/>
    <lineage>
        <taxon>Bacteria</taxon>
        <taxon>Pseudomonadati</taxon>
        <taxon>Bacteroidota</taxon>
        <taxon>Sphingobacteriia</taxon>
        <taxon>Sphingobacteriales</taxon>
        <taxon>Sphingobacteriaceae</taxon>
        <taxon>Mucilaginibacter</taxon>
    </lineage>
</organism>
<comment type="caution">
    <text evidence="2">The sequence shown here is derived from an EMBL/GenBank/DDBJ whole genome shotgun (WGS) entry which is preliminary data.</text>
</comment>
<keyword evidence="3" id="KW-1185">Reference proteome</keyword>
<dbReference type="EMBL" id="SEWG01000003">
    <property type="protein sequence ID" value="RYU90774.1"/>
    <property type="molecule type" value="Genomic_DNA"/>
</dbReference>
<dbReference type="InterPro" id="IPR016047">
    <property type="entry name" value="M23ase_b-sheet_dom"/>
</dbReference>
<dbReference type="Gene3D" id="2.70.70.10">
    <property type="entry name" value="Glucose Permease (Domain IIA)"/>
    <property type="match status" value="1"/>
</dbReference>
<dbReference type="InterPro" id="IPR011055">
    <property type="entry name" value="Dup_hybrid_motif"/>
</dbReference>
<evidence type="ECO:0000313" key="2">
    <source>
        <dbReference type="EMBL" id="RYU90774.1"/>
    </source>
</evidence>
<name>A0A4Q5LLZ0_9SPHI</name>
<sequence length="601" mass="66834">MSFRTRDEEKSCSICKTNYSGRTRFLSVVRNDISFCLIAIAIFFATATHAQDVIQSKQYPKNQFRYPLDLSPSTAGSFGELRANHFHSGLDFKTNQRIGFPVHAAYDGYISRVRIQFGGFGHALYITHPNGFTTVYGHIDSFTPEVAKYIRDYQYKNQTYEADIAVPIGLFKVNKSDVVAISGNRGASAGPHLHFEIRDTLTQETINPQLFGLTIPDAKPPAITAIGIYHLNGNPFSDKTPKEFLAVTGANGNYHLTKPQVLDLSGNTGFGISVIDQNSASINRNGIYSLELKLDGITMYTFAVERFAFDQTHAINAYIDYPAFITARRWMQKCFILPGSRISLYPQSINRGVIAFNDDALHEVQYIVKDIAGNTSTLTLKVKSNTSSSNIAPERPAGTLFHYDKKSEFANDKVKVTIMPGNLYDDLDFIYSTTPAKPGALSQTHHIHNKLTPIHDEYDLWIKPDVNPGADADKAVIVNAATGSIGGVYEDGYVKSKARAFGDYYIKLDTVAPVITAVNIRNGSNMHAIRAIKLRMTDNLSGIKSYTGKIDGKWVLMEWDYKTKVLSYTFDDTITAGKHTFELAVSDIKNNVSTFTAEFNR</sequence>
<dbReference type="AlphaFoldDB" id="A0A4Q5LLZ0"/>
<proteinExistence type="predicted"/>
<accession>A0A4Q5LLZ0</accession>
<dbReference type="OrthoDB" id="9810477at2"/>
<reference evidence="2 3" key="1">
    <citation type="submission" date="2019-02" db="EMBL/GenBank/DDBJ databases">
        <title>Bacterial novel species Mucilaginibacter sp. 17JY9-4 isolated from soil.</title>
        <authorList>
            <person name="Jung H.-Y."/>
        </authorList>
    </citation>
    <scope>NUCLEOTIDE SEQUENCE [LARGE SCALE GENOMIC DNA]</scope>
    <source>
        <strain evidence="2 3">17JY9-4</strain>
    </source>
</reference>
<dbReference type="GO" id="GO:0004222">
    <property type="term" value="F:metalloendopeptidase activity"/>
    <property type="evidence" value="ECO:0007669"/>
    <property type="project" value="TreeGrafter"/>
</dbReference>
<dbReference type="PANTHER" id="PTHR21666">
    <property type="entry name" value="PEPTIDASE-RELATED"/>
    <property type="match status" value="1"/>
</dbReference>
<dbReference type="SUPFAM" id="SSF51261">
    <property type="entry name" value="Duplicated hybrid motif"/>
    <property type="match status" value="1"/>
</dbReference>
<dbReference type="Proteomes" id="UP000293331">
    <property type="component" value="Unassembled WGS sequence"/>
</dbReference>
<evidence type="ECO:0000259" key="1">
    <source>
        <dbReference type="Pfam" id="PF01551"/>
    </source>
</evidence>
<dbReference type="Pfam" id="PF01551">
    <property type="entry name" value="Peptidase_M23"/>
    <property type="match status" value="1"/>
</dbReference>
<dbReference type="InterPro" id="IPR050570">
    <property type="entry name" value="Cell_wall_metabolism_enzyme"/>
</dbReference>
<dbReference type="PANTHER" id="PTHR21666:SF285">
    <property type="entry name" value="M23 FAMILY METALLOPEPTIDASE"/>
    <property type="match status" value="1"/>
</dbReference>
<feature type="domain" description="M23ase beta-sheet core" evidence="1">
    <location>
        <begin position="86"/>
        <end position="145"/>
    </location>
</feature>
<evidence type="ECO:0000313" key="3">
    <source>
        <dbReference type="Proteomes" id="UP000293331"/>
    </source>
</evidence>
<dbReference type="CDD" id="cd12797">
    <property type="entry name" value="M23_peptidase"/>
    <property type="match status" value="1"/>
</dbReference>
<gene>
    <name evidence="2" type="ORF">EWM62_09015</name>
</gene>
<protein>
    <submittedName>
        <fullName evidence="2">M23 family metallopeptidase</fullName>
    </submittedName>
</protein>